<sequence>MSMLARRVDKTDPRNAGAVRPLTMPISWIKEDSMMYETSLSGMSLLASSSIVSPAPDLTSLALVFSIAQLINIKPHAPMKDTNDVSSNAYASFLFAVVIFVFIALRKQVVKPAHVSPLRPDFLIHEMAFTSVHSQDDQSYLLAYRSLLGVQVASVAATPTYLLQAIRKGSFTMRGLARYNIAIPLVGAAIGAAGGWVEGSQLSPAMLARRVSDTRLDVVRARRDDYQLIGSVIGALSFPALFLRRVGLVTGLLGGAGLGSAFGVLAFYGKDYVQEDKPLLPASGEKPIPTQDVPK</sequence>
<accession>A0AAF0E1K1</accession>
<dbReference type="Proteomes" id="UP001214603">
    <property type="component" value="Chromosome 4"/>
</dbReference>
<protein>
    <submittedName>
        <fullName evidence="2">Uncharacterized protein</fullName>
    </submittedName>
</protein>
<evidence type="ECO:0000313" key="3">
    <source>
        <dbReference type="Proteomes" id="UP001214603"/>
    </source>
</evidence>
<dbReference type="EMBL" id="CP119937">
    <property type="protein sequence ID" value="WFD03340.1"/>
    <property type="molecule type" value="Genomic_DNA"/>
</dbReference>
<name>A0AAF0E1K1_9BASI</name>
<organism evidence="2 3">
    <name type="scientific">Malassezia obtusa</name>
    <dbReference type="NCBI Taxonomy" id="76774"/>
    <lineage>
        <taxon>Eukaryota</taxon>
        <taxon>Fungi</taxon>
        <taxon>Dikarya</taxon>
        <taxon>Basidiomycota</taxon>
        <taxon>Ustilaginomycotina</taxon>
        <taxon>Malasseziomycetes</taxon>
        <taxon>Malasseziales</taxon>
        <taxon>Malasseziaceae</taxon>
        <taxon>Malassezia</taxon>
    </lineage>
</organism>
<keyword evidence="3" id="KW-1185">Reference proteome</keyword>
<evidence type="ECO:0000256" key="1">
    <source>
        <dbReference type="SAM" id="Phobius"/>
    </source>
</evidence>
<keyword evidence="1" id="KW-0472">Membrane</keyword>
<reference evidence="2" key="1">
    <citation type="submission" date="2023-03" db="EMBL/GenBank/DDBJ databases">
        <title>Mating type loci evolution in Malassezia.</title>
        <authorList>
            <person name="Coelho M.A."/>
        </authorList>
    </citation>
    <scope>NUCLEOTIDE SEQUENCE</scope>
    <source>
        <strain evidence="2">CBS 7876</strain>
    </source>
</reference>
<keyword evidence="1" id="KW-0812">Transmembrane</keyword>
<feature type="transmembrane region" description="Helical" evidence="1">
    <location>
        <begin position="250"/>
        <end position="269"/>
    </location>
</feature>
<proteinExistence type="predicted"/>
<keyword evidence="1" id="KW-1133">Transmembrane helix</keyword>
<gene>
    <name evidence="2" type="ORF">MOBT1_002029</name>
</gene>
<evidence type="ECO:0000313" key="2">
    <source>
        <dbReference type="EMBL" id="WFD03340.1"/>
    </source>
</evidence>
<feature type="transmembrane region" description="Helical" evidence="1">
    <location>
        <begin position="88"/>
        <end position="105"/>
    </location>
</feature>
<feature type="transmembrane region" description="Helical" evidence="1">
    <location>
        <begin position="176"/>
        <end position="197"/>
    </location>
</feature>
<dbReference type="AlphaFoldDB" id="A0AAF0E1K1"/>